<accession>A0A0A0EXM0</accession>
<dbReference type="InterPro" id="IPR004843">
    <property type="entry name" value="Calcineurin-like_PHP"/>
</dbReference>
<feature type="chain" id="PRO_5001962634" evidence="1">
    <location>
        <begin position="27"/>
        <end position="556"/>
    </location>
</feature>
<dbReference type="PANTHER" id="PTHR43143">
    <property type="entry name" value="METALLOPHOSPHOESTERASE, CALCINEURIN SUPERFAMILY"/>
    <property type="match status" value="1"/>
</dbReference>
<dbReference type="SUPFAM" id="SSF117074">
    <property type="entry name" value="Hypothetical protein PA1324"/>
    <property type="match status" value="1"/>
</dbReference>
<evidence type="ECO:0000256" key="1">
    <source>
        <dbReference type="SAM" id="SignalP"/>
    </source>
</evidence>
<evidence type="ECO:0000259" key="3">
    <source>
        <dbReference type="Pfam" id="PF16370"/>
    </source>
</evidence>
<dbReference type="Pfam" id="PF00149">
    <property type="entry name" value="Metallophos"/>
    <property type="match status" value="1"/>
</dbReference>
<feature type="signal peptide" evidence="1">
    <location>
        <begin position="1"/>
        <end position="26"/>
    </location>
</feature>
<dbReference type="InterPro" id="IPR029052">
    <property type="entry name" value="Metallo-depent_PP-like"/>
</dbReference>
<gene>
    <name evidence="5" type="ORF">N800_01860</name>
</gene>
<evidence type="ECO:0000259" key="2">
    <source>
        <dbReference type="Pfam" id="PF00149"/>
    </source>
</evidence>
<dbReference type="Gene3D" id="3.60.21.10">
    <property type="match status" value="1"/>
</dbReference>
<dbReference type="Pfam" id="PF16371">
    <property type="entry name" value="MetallophosN"/>
    <property type="match status" value="1"/>
</dbReference>
<dbReference type="PROSITE" id="PS51257">
    <property type="entry name" value="PROKAR_LIPOPROTEIN"/>
    <property type="match status" value="1"/>
</dbReference>
<dbReference type="OrthoDB" id="9784378at2"/>
<feature type="domain" description="Calcineurin-like phosphoesterase" evidence="2">
    <location>
        <begin position="193"/>
        <end position="350"/>
    </location>
</feature>
<name>A0A0A0EXM0_9GAMM</name>
<reference evidence="5 6" key="1">
    <citation type="submission" date="2013-08" db="EMBL/GenBank/DDBJ databases">
        <title>Genome sequencing of Lysobacter.</title>
        <authorList>
            <person name="Zhang S."/>
            <person name="Wang G."/>
        </authorList>
    </citation>
    <scope>NUCLEOTIDE SEQUENCE [LARGE SCALE GENOMIC DNA]</scope>
    <source>
        <strain evidence="5 6">GH1-9</strain>
    </source>
</reference>
<dbReference type="Pfam" id="PF16370">
    <property type="entry name" value="MetallophosC"/>
    <property type="match status" value="1"/>
</dbReference>
<feature type="domain" description="Calcineurin-like phosphoesterase C-terminal" evidence="3">
    <location>
        <begin position="370"/>
        <end position="539"/>
    </location>
</feature>
<dbReference type="SUPFAM" id="SSF56300">
    <property type="entry name" value="Metallo-dependent phosphatases"/>
    <property type="match status" value="1"/>
</dbReference>
<dbReference type="STRING" id="1385517.N800_01860"/>
<dbReference type="AlphaFoldDB" id="A0A0A0EXM0"/>
<keyword evidence="1" id="KW-0732">Signal</keyword>
<dbReference type="eggNOG" id="COG1409">
    <property type="taxonomic scope" value="Bacteria"/>
</dbReference>
<dbReference type="GO" id="GO:0016787">
    <property type="term" value="F:hydrolase activity"/>
    <property type="evidence" value="ECO:0007669"/>
    <property type="project" value="InterPro"/>
</dbReference>
<evidence type="ECO:0000313" key="5">
    <source>
        <dbReference type="EMBL" id="KGM54833.1"/>
    </source>
</evidence>
<dbReference type="EMBL" id="AVPU01000009">
    <property type="protein sequence ID" value="KGM54833.1"/>
    <property type="molecule type" value="Genomic_DNA"/>
</dbReference>
<comment type="caution">
    <text evidence="5">The sequence shown here is derived from an EMBL/GenBank/DDBJ whole genome shotgun (WGS) entry which is preliminary data.</text>
</comment>
<dbReference type="Proteomes" id="UP000029998">
    <property type="component" value="Unassembled WGS sequence"/>
</dbReference>
<sequence length="556" mass="61106">MRLPVVSFQLIALALVGCTVSVVAVASTCDGGVVFEDRNGNGRRDLGEPGIAAVKVSDGVQISVTDARGAYRLPPADGRSLFVIKPPGYLPTRREDGLPDVWQNTRTAPGPTLKYGGMPVGPATCRDFALRVAKPSPKRQQGLDVVVFADPQPKSQRDIDYYRRDIVEPLKHDTAIDMGHSFGRFYFDGLAGDLGISLGDITNDDLSLYPALTAATTSLGVPWLHVAGNHDLDFDAARDEDSLLTFRHHFGPDTHAWEESEATFVLLDDVIYQPGQKPSYIGGLREDQFAFLERYLPTVPRDRLLVLAVHIPFFDAGPGRETFRHADRERLFALLRPFPRVLLLSGHSHTQRHVSHGAASGWHGAAPLHEYNVGAACGAFWSGVKDADGIPDTTMADGTPNGYARLHVRRGGDYTLSWHPARIPANDAGFTSAMRLSAPRVLRHGAWPAFAVHANVFMGQDDSRVEYRIDGGPWQPMRRVAAADPWLVTENVQDDRAATLRGYDRAPPAEASPHLWRGTLPTDLGLGEHRVEVRAFDRWQGEQRASTRYVLEAGKE</sequence>
<evidence type="ECO:0000313" key="6">
    <source>
        <dbReference type="Proteomes" id="UP000029998"/>
    </source>
</evidence>
<dbReference type="PANTHER" id="PTHR43143:SF6">
    <property type="entry name" value="BLL3016 PROTEIN"/>
    <property type="match status" value="1"/>
</dbReference>
<dbReference type="InterPro" id="IPR013783">
    <property type="entry name" value="Ig-like_fold"/>
</dbReference>
<evidence type="ECO:0000259" key="4">
    <source>
        <dbReference type="Pfam" id="PF16371"/>
    </source>
</evidence>
<dbReference type="InterPro" id="IPR051918">
    <property type="entry name" value="STPP_CPPED1"/>
</dbReference>
<proteinExistence type="predicted"/>
<dbReference type="InterPro" id="IPR032285">
    <property type="entry name" value="Metallophos_N"/>
</dbReference>
<dbReference type="Gene3D" id="2.60.40.10">
    <property type="entry name" value="Immunoglobulins"/>
    <property type="match status" value="1"/>
</dbReference>
<organism evidence="5 6">
    <name type="scientific">Lysobacter daejeonensis GH1-9</name>
    <dbReference type="NCBI Taxonomy" id="1385517"/>
    <lineage>
        <taxon>Bacteria</taxon>
        <taxon>Pseudomonadati</taxon>
        <taxon>Pseudomonadota</taxon>
        <taxon>Gammaproteobacteria</taxon>
        <taxon>Lysobacterales</taxon>
        <taxon>Lysobacteraceae</taxon>
        <taxon>Aerolutibacter</taxon>
    </lineage>
</organism>
<dbReference type="InterPro" id="IPR032288">
    <property type="entry name" value="Metallophos_C"/>
</dbReference>
<protein>
    <submittedName>
        <fullName evidence="5">Calcineurin phosphoesterase</fullName>
    </submittedName>
</protein>
<dbReference type="RefSeq" id="WP_036136376.1">
    <property type="nucleotide sequence ID" value="NZ_AVPU01000009.1"/>
</dbReference>
<feature type="domain" description="Calcineurin-like phosphoesterase N-terminal" evidence="4">
    <location>
        <begin position="48"/>
        <end position="106"/>
    </location>
</feature>
<keyword evidence="6" id="KW-1185">Reference proteome</keyword>